<accession>A0A0K2SJV6</accession>
<feature type="transmembrane region" description="Helical" evidence="7">
    <location>
        <begin position="229"/>
        <end position="250"/>
    </location>
</feature>
<dbReference type="Gene3D" id="1.20.1250.20">
    <property type="entry name" value="MFS general substrate transporter like domains"/>
    <property type="match status" value="1"/>
</dbReference>
<reference evidence="10" key="2">
    <citation type="journal article" date="2016" name="Int. J. Syst. Evol. Microbiol.">
        <title>Complete genome sequence and cell structure of Limnochorda pilosa, a Gram-negative spore-former within the phylum Firmicutes.</title>
        <authorList>
            <person name="Watanabe M."/>
            <person name="Kojima H."/>
            <person name="Fukui M."/>
        </authorList>
    </citation>
    <scope>NUCLEOTIDE SEQUENCE [LARGE SCALE GENOMIC DNA]</scope>
    <source>
        <strain evidence="10">HC45</strain>
    </source>
</reference>
<feature type="transmembrane region" description="Helical" evidence="7">
    <location>
        <begin position="321"/>
        <end position="342"/>
    </location>
</feature>
<dbReference type="InterPro" id="IPR036259">
    <property type="entry name" value="MFS_trans_sf"/>
</dbReference>
<keyword evidence="6 7" id="KW-0472">Membrane</keyword>
<evidence type="ECO:0000256" key="3">
    <source>
        <dbReference type="ARBA" id="ARBA00022475"/>
    </source>
</evidence>
<evidence type="ECO:0000256" key="4">
    <source>
        <dbReference type="ARBA" id="ARBA00022692"/>
    </source>
</evidence>
<dbReference type="PANTHER" id="PTHR23513:SF6">
    <property type="entry name" value="MAJOR FACILITATOR SUPERFAMILY ASSOCIATED DOMAIN-CONTAINING PROTEIN"/>
    <property type="match status" value="1"/>
</dbReference>
<dbReference type="KEGG" id="lpil:LIP_1549"/>
<dbReference type="InterPro" id="IPR020846">
    <property type="entry name" value="MFS_dom"/>
</dbReference>
<reference evidence="10" key="1">
    <citation type="submission" date="2015-07" db="EMBL/GenBank/DDBJ databases">
        <title>Complete genome sequence and phylogenetic analysis of Limnochorda pilosa.</title>
        <authorList>
            <person name="Watanabe M."/>
            <person name="Kojima H."/>
            <person name="Fukui M."/>
        </authorList>
    </citation>
    <scope>NUCLEOTIDE SEQUENCE [LARGE SCALE GENOMIC DNA]</scope>
    <source>
        <strain evidence="10">HC45</strain>
    </source>
</reference>
<sequence length="388" mass="40009">MLLTVYAVTDGSGMAVAGITLAEIVPMLALGLIAGVYVDRWDRRRAIILGNTVRGLLSLALVLAARSQSLGLVYVVIAASEAAGAVVQPAMTAIVPQLVPVAHLAQVNTLFVLSRQFSLLIGPVVAATAYRVIGAELTFLVDGGTFFVGAGTALAIRRPREVEKQAGSDETVGSTWWRDFLNGLARVRGDRLVMALLATIGLQSLGAGINNTVMIVFINRGLGRAASDIAWLSSANGLAQILAATVVAPLIRRRGTAGVLAGATITMLAGNAILAGSWSLFVLIVGVLITALGNSPFTIVHTTVLQQAVGPEYLGRVQGSLGTLAAVLFMAASSASGVAVDYVAARSLLIVSAGISASLVVVTLTRIVPALRAAKRLSSGRSPLRADD</sequence>
<feature type="transmembrane region" description="Helical" evidence="7">
    <location>
        <begin position="12"/>
        <end position="34"/>
    </location>
</feature>
<dbReference type="STRING" id="1555112.LIP_1549"/>
<feature type="transmembrane region" description="Helical" evidence="7">
    <location>
        <begin position="348"/>
        <end position="368"/>
    </location>
</feature>
<evidence type="ECO:0000256" key="5">
    <source>
        <dbReference type="ARBA" id="ARBA00022989"/>
    </source>
</evidence>
<feature type="domain" description="Major facilitator superfamily (MFS) profile" evidence="8">
    <location>
        <begin position="1"/>
        <end position="161"/>
    </location>
</feature>
<feature type="transmembrane region" description="Helical" evidence="7">
    <location>
        <begin position="107"/>
        <end position="133"/>
    </location>
</feature>
<keyword evidence="10" id="KW-1185">Reference proteome</keyword>
<keyword evidence="2" id="KW-0813">Transport</keyword>
<feature type="transmembrane region" description="Helical" evidence="7">
    <location>
        <begin position="71"/>
        <end position="95"/>
    </location>
</feature>
<keyword evidence="3" id="KW-1003">Cell membrane</keyword>
<feature type="transmembrane region" description="Helical" evidence="7">
    <location>
        <begin position="280"/>
        <end position="300"/>
    </location>
</feature>
<evidence type="ECO:0000256" key="6">
    <source>
        <dbReference type="ARBA" id="ARBA00023136"/>
    </source>
</evidence>
<name>A0A0K2SJV6_LIMPI</name>
<feature type="domain" description="Major facilitator superfamily (MFS) profile" evidence="8">
    <location>
        <begin position="192"/>
        <end position="388"/>
    </location>
</feature>
<dbReference type="Proteomes" id="UP000065807">
    <property type="component" value="Chromosome"/>
</dbReference>
<dbReference type="EMBL" id="AP014924">
    <property type="protein sequence ID" value="BAS27396.1"/>
    <property type="molecule type" value="Genomic_DNA"/>
</dbReference>
<evidence type="ECO:0000313" key="9">
    <source>
        <dbReference type="EMBL" id="BAS27396.1"/>
    </source>
</evidence>
<dbReference type="GO" id="GO:0022857">
    <property type="term" value="F:transmembrane transporter activity"/>
    <property type="evidence" value="ECO:0007669"/>
    <property type="project" value="InterPro"/>
</dbReference>
<evidence type="ECO:0000313" key="10">
    <source>
        <dbReference type="Proteomes" id="UP000065807"/>
    </source>
</evidence>
<gene>
    <name evidence="9" type="ORF">LIP_1549</name>
</gene>
<feature type="transmembrane region" description="Helical" evidence="7">
    <location>
        <begin position="139"/>
        <end position="156"/>
    </location>
</feature>
<organism evidence="9 10">
    <name type="scientific">Limnochorda pilosa</name>
    <dbReference type="NCBI Taxonomy" id="1555112"/>
    <lineage>
        <taxon>Bacteria</taxon>
        <taxon>Bacillati</taxon>
        <taxon>Bacillota</taxon>
        <taxon>Limnochordia</taxon>
        <taxon>Limnochordales</taxon>
        <taxon>Limnochordaceae</taxon>
        <taxon>Limnochorda</taxon>
    </lineage>
</organism>
<keyword evidence="5 7" id="KW-1133">Transmembrane helix</keyword>
<proteinExistence type="predicted"/>
<dbReference type="PANTHER" id="PTHR23513">
    <property type="entry name" value="INTEGRAL MEMBRANE EFFLUX PROTEIN-RELATED"/>
    <property type="match status" value="1"/>
</dbReference>
<dbReference type="Pfam" id="PF07690">
    <property type="entry name" value="MFS_1"/>
    <property type="match status" value="1"/>
</dbReference>
<dbReference type="PROSITE" id="PS50850">
    <property type="entry name" value="MFS"/>
    <property type="match status" value="2"/>
</dbReference>
<evidence type="ECO:0000259" key="8">
    <source>
        <dbReference type="PROSITE" id="PS50850"/>
    </source>
</evidence>
<dbReference type="InterPro" id="IPR011701">
    <property type="entry name" value="MFS"/>
</dbReference>
<keyword evidence="4 7" id="KW-0812">Transmembrane</keyword>
<dbReference type="AlphaFoldDB" id="A0A0K2SJV6"/>
<evidence type="ECO:0000256" key="7">
    <source>
        <dbReference type="SAM" id="Phobius"/>
    </source>
</evidence>
<dbReference type="GO" id="GO:0005886">
    <property type="term" value="C:plasma membrane"/>
    <property type="evidence" value="ECO:0007669"/>
    <property type="project" value="UniProtKB-SubCell"/>
</dbReference>
<dbReference type="SUPFAM" id="SSF103473">
    <property type="entry name" value="MFS general substrate transporter"/>
    <property type="match status" value="1"/>
</dbReference>
<dbReference type="CDD" id="cd06173">
    <property type="entry name" value="MFS_MefA_like"/>
    <property type="match status" value="1"/>
</dbReference>
<evidence type="ECO:0000256" key="1">
    <source>
        <dbReference type="ARBA" id="ARBA00004651"/>
    </source>
</evidence>
<comment type="subcellular location">
    <subcellularLocation>
        <location evidence="1">Cell membrane</location>
        <topology evidence="1">Multi-pass membrane protein</topology>
    </subcellularLocation>
</comment>
<feature type="transmembrane region" description="Helical" evidence="7">
    <location>
        <begin position="192"/>
        <end position="217"/>
    </location>
</feature>
<evidence type="ECO:0000256" key="2">
    <source>
        <dbReference type="ARBA" id="ARBA00022448"/>
    </source>
</evidence>
<protein>
    <submittedName>
        <fullName evidence="9">Major facilitator superfamily protein</fullName>
    </submittedName>
</protein>